<proteinExistence type="inferred from homology"/>
<keyword evidence="6 10" id="KW-1133">Transmembrane helix</keyword>
<accession>A0A512JH21</accession>
<evidence type="ECO:0000256" key="2">
    <source>
        <dbReference type="ARBA" id="ARBA00022475"/>
    </source>
</evidence>
<keyword evidence="3 10" id="KW-0812">Transmembrane</keyword>
<keyword evidence="7 10" id="KW-0472">Membrane</keyword>
<comment type="pathway">
    <text evidence="10">Cell wall biogenesis; peptidoglycan biosynthesis.</text>
</comment>
<gene>
    <name evidence="10" type="primary">murJ</name>
    <name evidence="12" type="ORF">MGN01_10710</name>
</gene>
<evidence type="ECO:0000256" key="6">
    <source>
        <dbReference type="ARBA" id="ARBA00022989"/>
    </source>
</evidence>
<evidence type="ECO:0000256" key="1">
    <source>
        <dbReference type="ARBA" id="ARBA00004651"/>
    </source>
</evidence>
<sequence length="509" mass="53128">MIRSILSVSGWTLVSRVTGFARDVVMAAIMGAGPIADAFVVAFRLPNHFRAIFGEGAFNTAFVPAYARLEEAGEAGSAKRFADRVFTLMLIVQVILLALAWPAMPWVVKALAPGFSEDAQRFDLAVSLTRITFPYLLFMTLVTLFSGVLNAHRKFAVAAGAPVLLNLAMLAAFALVFLFPNAGYAAAWGVTVSGVLQFALVWWACRRGGFAPGATRPTLADPDMRRFFKVLGPAVIGSAGFQIASFADTIIASFLPVGAVSALYYADRLYQLPFGVIAIAAGTVLLPEMSRRLAAGDAAGAHAAQNRAAGFSLALSAPFTVAFLTLPGLIMAALFQRGAFSAEDAARAASVLAAYGVALPAVVLVRSAVASFYARQDTVTPLVASLTGIAANVLLKLVLTGPYGVTGLALATAVGQWINLILLYGLALRRGWTAPGRTLGVTVLGVTVACVVLALLAVYGLPIAERLVPPLPHLREIAVLSVLGAAGAAAYGGTLIVVLAALGVRLRRT</sequence>
<feature type="transmembrane region" description="Helical" evidence="10">
    <location>
        <begin position="234"/>
        <end position="257"/>
    </location>
</feature>
<feature type="transmembrane region" description="Helical" evidence="10">
    <location>
        <begin position="185"/>
        <end position="205"/>
    </location>
</feature>
<evidence type="ECO:0000256" key="3">
    <source>
        <dbReference type="ARBA" id="ARBA00022692"/>
    </source>
</evidence>
<keyword evidence="13" id="KW-1185">Reference proteome</keyword>
<feature type="transmembrane region" description="Helical" evidence="10">
    <location>
        <begin position="439"/>
        <end position="459"/>
    </location>
</feature>
<name>A0A512JH21_9HYPH</name>
<evidence type="ECO:0000313" key="13">
    <source>
        <dbReference type="Proteomes" id="UP000321750"/>
    </source>
</evidence>
<dbReference type="HAMAP" id="MF_02078">
    <property type="entry name" value="MurJ_MviN"/>
    <property type="match status" value="1"/>
</dbReference>
<feature type="transmembrane region" description="Helical" evidence="10">
    <location>
        <begin position="405"/>
        <end position="427"/>
    </location>
</feature>
<dbReference type="CDD" id="cd13123">
    <property type="entry name" value="MATE_MurJ_like"/>
    <property type="match status" value="1"/>
</dbReference>
<dbReference type="PRINTS" id="PR01806">
    <property type="entry name" value="VIRFACTRMVIN"/>
</dbReference>
<keyword evidence="5 10" id="KW-0573">Peptidoglycan synthesis</keyword>
<dbReference type="Pfam" id="PF03023">
    <property type="entry name" value="MurJ"/>
    <property type="match status" value="1"/>
</dbReference>
<keyword evidence="2 10" id="KW-1003">Cell membrane</keyword>
<dbReference type="UniPathway" id="UPA00219"/>
<feature type="transmembrane region" description="Helical" evidence="10">
    <location>
        <begin position="308"/>
        <end position="335"/>
    </location>
</feature>
<comment type="caution">
    <text evidence="12">The sequence shown here is derived from an EMBL/GenBank/DDBJ whole genome shotgun (WGS) entry which is preliminary data.</text>
</comment>
<feature type="transmembrane region" description="Helical" evidence="10">
    <location>
        <begin position="347"/>
        <end position="369"/>
    </location>
</feature>
<evidence type="ECO:0000256" key="11">
    <source>
        <dbReference type="PIRNR" id="PIRNR002869"/>
    </source>
</evidence>
<feature type="transmembrane region" description="Helical" evidence="10">
    <location>
        <begin position="85"/>
        <end position="104"/>
    </location>
</feature>
<dbReference type="PIRSF" id="PIRSF002869">
    <property type="entry name" value="MviN"/>
    <property type="match status" value="1"/>
</dbReference>
<dbReference type="InterPro" id="IPR051050">
    <property type="entry name" value="Lipid_II_flippase_MurJ/MviN"/>
</dbReference>
<dbReference type="GO" id="GO:0009252">
    <property type="term" value="P:peptidoglycan biosynthetic process"/>
    <property type="evidence" value="ECO:0007669"/>
    <property type="project" value="UniProtKB-UniRule"/>
</dbReference>
<dbReference type="GO" id="GO:0008360">
    <property type="term" value="P:regulation of cell shape"/>
    <property type="evidence" value="ECO:0007669"/>
    <property type="project" value="UniProtKB-UniRule"/>
</dbReference>
<organism evidence="12 13">
    <name type="scientific">Methylobacterium gnaphalii</name>
    <dbReference type="NCBI Taxonomy" id="1010610"/>
    <lineage>
        <taxon>Bacteria</taxon>
        <taxon>Pseudomonadati</taxon>
        <taxon>Pseudomonadota</taxon>
        <taxon>Alphaproteobacteria</taxon>
        <taxon>Hyphomicrobiales</taxon>
        <taxon>Methylobacteriaceae</taxon>
        <taxon>Methylobacterium</taxon>
    </lineage>
</organism>
<evidence type="ECO:0000313" key="12">
    <source>
        <dbReference type="EMBL" id="GEP09226.1"/>
    </source>
</evidence>
<dbReference type="EMBL" id="BJZV01000004">
    <property type="protein sequence ID" value="GEP09226.1"/>
    <property type="molecule type" value="Genomic_DNA"/>
</dbReference>
<evidence type="ECO:0000256" key="8">
    <source>
        <dbReference type="ARBA" id="ARBA00060041"/>
    </source>
</evidence>
<dbReference type="GO" id="GO:0034204">
    <property type="term" value="P:lipid translocation"/>
    <property type="evidence" value="ECO:0007669"/>
    <property type="project" value="TreeGrafter"/>
</dbReference>
<feature type="transmembrane region" description="Helical" evidence="10">
    <location>
        <begin position="124"/>
        <end position="148"/>
    </location>
</feature>
<evidence type="ECO:0000256" key="5">
    <source>
        <dbReference type="ARBA" id="ARBA00022984"/>
    </source>
</evidence>
<comment type="similarity">
    <text evidence="9 10 11">Belongs to the MurJ/MviN family.</text>
</comment>
<evidence type="ECO:0000256" key="7">
    <source>
        <dbReference type="ARBA" id="ARBA00023136"/>
    </source>
</evidence>
<keyword evidence="10" id="KW-0997">Cell inner membrane</keyword>
<dbReference type="GO" id="GO:0015648">
    <property type="term" value="F:lipid-linked peptidoglycan transporter activity"/>
    <property type="evidence" value="ECO:0007669"/>
    <property type="project" value="UniProtKB-UniRule"/>
</dbReference>
<dbReference type="OrthoDB" id="9816572at2"/>
<comment type="subcellular location">
    <subcellularLocation>
        <location evidence="10">Cell inner membrane</location>
        <topology evidence="10">Multi-pass membrane protein</topology>
    </subcellularLocation>
    <subcellularLocation>
        <location evidence="1">Cell membrane</location>
        <topology evidence="1">Multi-pass membrane protein</topology>
    </subcellularLocation>
</comment>
<evidence type="ECO:0000256" key="9">
    <source>
        <dbReference type="ARBA" id="ARBA00061532"/>
    </source>
</evidence>
<dbReference type="PANTHER" id="PTHR47019">
    <property type="entry name" value="LIPID II FLIPPASE MURJ"/>
    <property type="match status" value="1"/>
</dbReference>
<feature type="transmembrane region" description="Helical" evidence="10">
    <location>
        <begin position="381"/>
        <end position="399"/>
    </location>
</feature>
<feature type="transmembrane region" description="Helical" evidence="10">
    <location>
        <begin position="20"/>
        <end position="43"/>
    </location>
</feature>
<evidence type="ECO:0000256" key="10">
    <source>
        <dbReference type="HAMAP-Rule" id="MF_02078"/>
    </source>
</evidence>
<dbReference type="PANTHER" id="PTHR47019:SF1">
    <property type="entry name" value="LIPID II FLIPPASE MURJ"/>
    <property type="match status" value="1"/>
</dbReference>
<dbReference type="RefSeq" id="WP_147045543.1">
    <property type="nucleotide sequence ID" value="NZ_BJZV01000004.1"/>
</dbReference>
<dbReference type="InterPro" id="IPR004268">
    <property type="entry name" value="MurJ"/>
</dbReference>
<evidence type="ECO:0000256" key="4">
    <source>
        <dbReference type="ARBA" id="ARBA00022960"/>
    </source>
</evidence>
<comment type="function">
    <text evidence="8 10 11">Involved in peptidoglycan biosynthesis. Transports lipid-linked peptidoglycan precursors from the inner to the outer leaflet of the cytoplasmic membrane.</text>
</comment>
<feature type="transmembrane region" description="Helical" evidence="10">
    <location>
        <begin position="479"/>
        <end position="504"/>
    </location>
</feature>
<protein>
    <recommendedName>
        <fullName evidence="10">Probable lipid II flippase MurJ</fullName>
    </recommendedName>
</protein>
<dbReference type="Proteomes" id="UP000321750">
    <property type="component" value="Unassembled WGS sequence"/>
</dbReference>
<reference evidence="12 13" key="1">
    <citation type="submission" date="2019-07" db="EMBL/GenBank/DDBJ databases">
        <title>Whole genome shotgun sequence of Methylobacterium gnaphalii NBRC 107716.</title>
        <authorList>
            <person name="Hosoyama A."/>
            <person name="Uohara A."/>
            <person name="Ohji S."/>
            <person name="Ichikawa N."/>
        </authorList>
    </citation>
    <scope>NUCLEOTIDE SEQUENCE [LARGE SCALE GENOMIC DNA]</scope>
    <source>
        <strain evidence="12 13">NBRC 107716</strain>
    </source>
</reference>
<dbReference type="GO" id="GO:0071555">
    <property type="term" value="P:cell wall organization"/>
    <property type="evidence" value="ECO:0007669"/>
    <property type="project" value="UniProtKB-UniRule"/>
</dbReference>
<dbReference type="GO" id="GO:0005886">
    <property type="term" value="C:plasma membrane"/>
    <property type="evidence" value="ECO:0007669"/>
    <property type="project" value="UniProtKB-SubCell"/>
</dbReference>
<dbReference type="NCBIfam" id="TIGR01695">
    <property type="entry name" value="murJ_mviN"/>
    <property type="match status" value="1"/>
</dbReference>
<keyword evidence="10 11" id="KW-0813">Transport</keyword>
<dbReference type="AlphaFoldDB" id="A0A512JH21"/>
<keyword evidence="4 10" id="KW-0133">Cell shape</keyword>
<feature type="transmembrane region" description="Helical" evidence="10">
    <location>
        <begin position="269"/>
        <end position="287"/>
    </location>
</feature>
<keyword evidence="10 11" id="KW-0961">Cell wall biogenesis/degradation</keyword>
<feature type="transmembrane region" description="Helical" evidence="10">
    <location>
        <begin position="155"/>
        <end position="179"/>
    </location>
</feature>